<dbReference type="AlphaFoldDB" id="A0A0F9LM86"/>
<name>A0A0F9LM86_9ZZZZ</name>
<organism evidence="1">
    <name type="scientific">marine sediment metagenome</name>
    <dbReference type="NCBI Taxonomy" id="412755"/>
    <lineage>
        <taxon>unclassified sequences</taxon>
        <taxon>metagenomes</taxon>
        <taxon>ecological metagenomes</taxon>
    </lineage>
</organism>
<evidence type="ECO:0000313" key="1">
    <source>
        <dbReference type="EMBL" id="KKM65450.1"/>
    </source>
</evidence>
<sequence>MQCKDIPEEPILEFVAQCSPWAVLFDNHPRSVRWAMPAGTPGNLARAKMRQMVSKGLLDGCACGCRGDFRIPHMALIEGEVKP</sequence>
<gene>
    <name evidence="1" type="ORF">LCGC14_1491220</name>
</gene>
<reference evidence="1" key="1">
    <citation type="journal article" date="2015" name="Nature">
        <title>Complex archaea that bridge the gap between prokaryotes and eukaryotes.</title>
        <authorList>
            <person name="Spang A."/>
            <person name="Saw J.H."/>
            <person name="Jorgensen S.L."/>
            <person name="Zaremba-Niedzwiedzka K."/>
            <person name="Martijn J."/>
            <person name="Lind A.E."/>
            <person name="van Eijk R."/>
            <person name="Schleper C."/>
            <person name="Guy L."/>
            <person name="Ettema T.J."/>
        </authorList>
    </citation>
    <scope>NUCLEOTIDE SEQUENCE</scope>
</reference>
<proteinExistence type="predicted"/>
<comment type="caution">
    <text evidence="1">The sequence shown here is derived from an EMBL/GenBank/DDBJ whole genome shotgun (WGS) entry which is preliminary data.</text>
</comment>
<accession>A0A0F9LM86</accession>
<dbReference type="EMBL" id="LAZR01010723">
    <property type="protein sequence ID" value="KKM65450.1"/>
    <property type="molecule type" value="Genomic_DNA"/>
</dbReference>
<protein>
    <submittedName>
        <fullName evidence="1">Uncharacterized protein</fullName>
    </submittedName>
</protein>